<dbReference type="EMBL" id="CP045143">
    <property type="protein sequence ID" value="QFR24441.1"/>
    <property type="molecule type" value="Genomic_DNA"/>
</dbReference>
<evidence type="ECO:0000313" key="3">
    <source>
        <dbReference type="Proteomes" id="UP000326779"/>
    </source>
</evidence>
<evidence type="ECO:0000313" key="2">
    <source>
        <dbReference type="EMBL" id="QFR24441.1"/>
    </source>
</evidence>
<keyword evidence="1" id="KW-0472">Membrane</keyword>
<dbReference type="KEGG" id="lhb:D1010_14265"/>
<dbReference type="RefSeq" id="WP_152261339.1">
    <property type="nucleotide sequence ID" value="NZ_CP045143.1"/>
</dbReference>
<keyword evidence="1" id="KW-1133">Transmembrane helix</keyword>
<accession>A0A5P8M8V6</accession>
<feature type="transmembrane region" description="Helical" evidence="1">
    <location>
        <begin position="47"/>
        <end position="71"/>
    </location>
</feature>
<feature type="transmembrane region" description="Helical" evidence="1">
    <location>
        <begin position="196"/>
        <end position="213"/>
    </location>
</feature>
<organism evidence="2 3">
    <name type="scientific">Schleiferilactobacillus harbinensis</name>
    <dbReference type="NCBI Taxonomy" id="304207"/>
    <lineage>
        <taxon>Bacteria</taxon>
        <taxon>Bacillati</taxon>
        <taxon>Bacillota</taxon>
        <taxon>Bacilli</taxon>
        <taxon>Lactobacillales</taxon>
        <taxon>Lactobacillaceae</taxon>
        <taxon>Schleiferilactobacillus</taxon>
    </lineage>
</organism>
<feature type="transmembrane region" description="Helical" evidence="1">
    <location>
        <begin position="99"/>
        <end position="121"/>
    </location>
</feature>
<keyword evidence="1" id="KW-0812">Transmembrane</keyword>
<evidence type="ECO:0000256" key="1">
    <source>
        <dbReference type="SAM" id="Phobius"/>
    </source>
</evidence>
<feature type="transmembrane region" description="Helical" evidence="1">
    <location>
        <begin position="172"/>
        <end position="190"/>
    </location>
</feature>
<dbReference type="AlphaFoldDB" id="A0A5P8M8V6"/>
<feature type="transmembrane region" description="Helical" evidence="1">
    <location>
        <begin position="12"/>
        <end position="35"/>
    </location>
</feature>
<name>A0A5P8M8V6_9LACO</name>
<gene>
    <name evidence="2" type="ORF">D1010_14265</name>
</gene>
<dbReference type="InterPro" id="IPR006938">
    <property type="entry name" value="DUF624"/>
</dbReference>
<reference evidence="2 3" key="1">
    <citation type="submission" date="2019-10" db="EMBL/GenBank/DDBJ databases">
        <title>The completed genome of Lactobacillus harbinensis M1.</title>
        <authorList>
            <person name="Zheng Y."/>
        </authorList>
    </citation>
    <scope>NUCLEOTIDE SEQUENCE [LARGE SCALE GENOMIC DNA]</scope>
    <source>
        <strain evidence="2 3">M1</strain>
    </source>
</reference>
<dbReference type="Pfam" id="PF04854">
    <property type="entry name" value="DUF624"/>
    <property type="match status" value="1"/>
</dbReference>
<dbReference type="Proteomes" id="UP000326779">
    <property type="component" value="Chromosome"/>
</dbReference>
<sequence>MELEHHSSVITKWVFILVKAEIILLLTTWPMLYLLLNLSMASNVNEVGTLVLTIIALVPFIVAPGWCAAYATVRHFYRKEEEPHFWRTIWRQYKENYKAAMLIGLVFDAWLFVLYTAFWYYGRFGAMGRAIPLVIMGLSVYFFLFVLAYVTDREESLLGYWHKSVQIIMQHPVLFLSLLFETTLTGLIGFVIKPLMILVAPGVICLIVMYFYLQMTKLEEAKLGRRAK</sequence>
<proteinExistence type="predicted"/>
<protein>
    <submittedName>
        <fullName evidence="2">DUF624 domain-containing protein</fullName>
    </submittedName>
</protein>
<feature type="transmembrane region" description="Helical" evidence="1">
    <location>
        <begin position="133"/>
        <end position="151"/>
    </location>
</feature>